<dbReference type="EMBL" id="QJSP01000002">
    <property type="protein sequence ID" value="PYE20143.1"/>
    <property type="molecule type" value="Genomic_DNA"/>
</dbReference>
<protein>
    <submittedName>
        <fullName evidence="2">Uncharacterized protein</fullName>
    </submittedName>
</protein>
<sequence length="80" mass="8630">MTEPQPLIPPFQHNDDSIDAADAGRGAPGGGSIVEGGATVTPEEIEQFNEHLDAERDKAPLFRTPHPEHHQNPKDGTPEN</sequence>
<dbReference type="RefSeq" id="WP_110468142.1">
    <property type="nucleotide sequence ID" value="NZ_QJSP01000002.1"/>
</dbReference>
<feature type="region of interest" description="Disordered" evidence="1">
    <location>
        <begin position="1"/>
        <end position="38"/>
    </location>
</feature>
<dbReference type="OrthoDB" id="9911675at2"/>
<evidence type="ECO:0000256" key="1">
    <source>
        <dbReference type="SAM" id="MobiDB-lite"/>
    </source>
</evidence>
<comment type="caution">
    <text evidence="2">The sequence shown here is derived from an EMBL/GenBank/DDBJ whole genome shotgun (WGS) entry which is preliminary data.</text>
</comment>
<keyword evidence="3" id="KW-1185">Reference proteome</keyword>
<evidence type="ECO:0000313" key="3">
    <source>
        <dbReference type="Proteomes" id="UP000247591"/>
    </source>
</evidence>
<gene>
    <name evidence="2" type="ORF">DFR67_102281</name>
</gene>
<evidence type="ECO:0000313" key="2">
    <source>
        <dbReference type="EMBL" id="PYE20143.1"/>
    </source>
</evidence>
<dbReference type="Proteomes" id="UP000247591">
    <property type="component" value="Unassembled WGS sequence"/>
</dbReference>
<name>A0A318RQD4_WILLI</name>
<feature type="region of interest" description="Disordered" evidence="1">
    <location>
        <begin position="52"/>
        <end position="80"/>
    </location>
</feature>
<dbReference type="AlphaFoldDB" id="A0A318RQD4"/>
<accession>A0A318RQD4</accession>
<organism evidence="2 3">
    <name type="scientific">Williamsia limnetica</name>
    <dbReference type="NCBI Taxonomy" id="882452"/>
    <lineage>
        <taxon>Bacteria</taxon>
        <taxon>Bacillati</taxon>
        <taxon>Actinomycetota</taxon>
        <taxon>Actinomycetes</taxon>
        <taxon>Mycobacteriales</taxon>
        <taxon>Nocardiaceae</taxon>
        <taxon>Williamsia</taxon>
    </lineage>
</organism>
<reference evidence="2 3" key="1">
    <citation type="submission" date="2018-06" db="EMBL/GenBank/DDBJ databases">
        <title>Genomic Encyclopedia of Type Strains, Phase IV (KMG-IV): sequencing the most valuable type-strain genomes for metagenomic binning, comparative biology and taxonomic classification.</title>
        <authorList>
            <person name="Goeker M."/>
        </authorList>
    </citation>
    <scope>NUCLEOTIDE SEQUENCE [LARGE SCALE GENOMIC DNA]</scope>
    <source>
        <strain evidence="2 3">DSM 45521</strain>
    </source>
</reference>
<proteinExistence type="predicted"/>